<dbReference type="CDD" id="cd00158">
    <property type="entry name" value="RHOD"/>
    <property type="match status" value="1"/>
</dbReference>
<dbReference type="SUPFAM" id="SSF52821">
    <property type="entry name" value="Rhodanese/Cell cycle control phosphatase"/>
    <property type="match status" value="1"/>
</dbReference>
<dbReference type="PANTHER" id="PTHR43031:SF18">
    <property type="entry name" value="RHODANESE-RELATED SULFURTRANSFERASES"/>
    <property type="match status" value="1"/>
</dbReference>
<accession>A0AAU0F4N5</accession>
<feature type="domain" description="Rhodanese" evidence="1">
    <location>
        <begin position="20"/>
        <end position="103"/>
    </location>
</feature>
<dbReference type="EMBL" id="CP136426">
    <property type="protein sequence ID" value="WOC52311.1"/>
    <property type="molecule type" value="Genomic_DNA"/>
</dbReference>
<dbReference type="Proteomes" id="UP001432059">
    <property type="component" value="Chromosome"/>
</dbReference>
<dbReference type="RefSeq" id="WP_327983770.1">
    <property type="nucleotide sequence ID" value="NZ_CP136426.1"/>
</dbReference>
<dbReference type="Gene3D" id="3.40.250.10">
    <property type="entry name" value="Rhodanese-like domain"/>
    <property type="match status" value="1"/>
</dbReference>
<dbReference type="InterPro" id="IPR050229">
    <property type="entry name" value="GlpE_sulfurtransferase"/>
</dbReference>
<keyword evidence="3" id="KW-1185">Reference proteome</keyword>
<evidence type="ECO:0000259" key="1">
    <source>
        <dbReference type="PROSITE" id="PS50206"/>
    </source>
</evidence>
<name>A0AAU0F4N5_9FLAO</name>
<sequence>MINFLKKILGIKTIDFKELVHNGALIIDVRTAAEYNNAHLRNAKNIPLQDLKAAMETLIKTQPIITCCASGVRSESAKAILKNNGFEAYNGGSWKNLEKKLKS</sequence>
<dbReference type="KEGG" id="bpor:BPO_1664"/>
<dbReference type="InterPro" id="IPR001763">
    <property type="entry name" value="Rhodanese-like_dom"/>
</dbReference>
<reference evidence="2" key="1">
    <citation type="submission" date="2023-10" db="EMBL/GenBank/DDBJ databases">
        <title>Characterization and whole genome sequencing of a novel strain of Bergeyella porcorum QD2021 isolated from pig.</title>
        <authorList>
            <person name="Liu G."/>
            <person name="Chen C."/>
            <person name="Han X."/>
        </authorList>
    </citation>
    <scope>NUCLEOTIDE SEQUENCE</scope>
    <source>
        <strain evidence="2">QD2021</strain>
    </source>
</reference>
<dbReference type="SMART" id="SM00450">
    <property type="entry name" value="RHOD"/>
    <property type="match status" value="1"/>
</dbReference>
<dbReference type="InterPro" id="IPR036873">
    <property type="entry name" value="Rhodanese-like_dom_sf"/>
</dbReference>
<protein>
    <submittedName>
        <fullName evidence="2">Sulfurtransferase</fullName>
    </submittedName>
</protein>
<proteinExistence type="predicted"/>
<organism evidence="2 3">
    <name type="scientific">Bergeyella porcorum</name>
    <dbReference type="NCBI Taxonomy" id="1735111"/>
    <lineage>
        <taxon>Bacteria</taxon>
        <taxon>Pseudomonadati</taxon>
        <taxon>Bacteroidota</taxon>
        <taxon>Flavobacteriia</taxon>
        <taxon>Flavobacteriales</taxon>
        <taxon>Weeksellaceae</taxon>
        <taxon>Bergeyella</taxon>
    </lineage>
</organism>
<evidence type="ECO:0000313" key="3">
    <source>
        <dbReference type="Proteomes" id="UP001432059"/>
    </source>
</evidence>
<dbReference type="Pfam" id="PF00581">
    <property type="entry name" value="Rhodanese"/>
    <property type="match status" value="1"/>
</dbReference>
<dbReference type="PANTHER" id="PTHR43031">
    <property type="entry name" value="FAD-DEPENDENT OXIDOREDUCTASE"/>
    <property type="match status" value="1"/>
</dbReference>
<evidence type="ECO:0000313" key="2">
    <source>
        <dbReference type="EMBL" id="WOC52311.1"/>
    </source>
</evidence>
<dbReference type="PROSITE" id="PS50206">
    <property type="entry name" value="RHODANESE_3"/>
    <property type="match status" value="1"/>
</dbReference>
<gene>
    <name evidence="2" type="ORF">BPO_1664</name>
</gene>
<dbReference type="AlphaFoldDB" id="A0AAU0F4N5"/>